<comment type="caution">
    <text evidence="3">The sequence shown here is derived from an EMBL/GenBank/DDBJ whole genome shotgun (WGS) entry which is preliminary data.</text>
</comment>
<dbReference type="STRING" id="372326.A0A1V4J790"/>
<accession>A0A1V4J790</accession>
<protein>
    <recommendedName>
        <fullName evidence="5">Protein hinderin</fullName>
    </recommendedName>
</protein>
<evidence type="ECO:0008006" key="5">
    <source>
        <dbReference type="Google" id="ProtNLM"/>
    </source>
</evidence>
<dbReference type="PANTHER" id="PTHR28375:SF1">
    <property type="entry name" value="PROTEIN HINDERIN"/>
    <property type="match status" value="1"/>
</dbReference>
<name>A0A1V4J790_PATFA</name>
<evidence type="ECO:0000313" key="3">
    <source>
        <dbReference type="EMBL" id="OPJ68101.1"/>
    </source>
</evidence>
<proteinExistence type="predicted"/>
<dbReference type="Proteomes" id="UP000190648">
    <property type="component" value="Unassembled WGS sequence"/>
</dbReference>
<sequence>MAEMAAGPGGGVYWSRDISDEEQSMISVSGVSTKGNLRTRYLPKYQKNETELKAPVALAPVSVDPVRSTGDLTGQQVTNEGGMKSASLKDLCPEDKRRIANLIKELARVSEEKEVTEERLKAEQESFEKKIRQLEEQNELIIKEREALQQQYRECQELLSLYQKYLAEQQEKLSLSLSELSAAKEKEQKASGKKSSCQQPSSELDGSYLCIGGPQTLYKNSRASKAGSPARAALSQSCRNNQDCRTEIHCNHQECLKEYPIENGFHRKCNNMISPPKQSSPHRVKLAQEMDQKANEFQSLCPQQASHSCACRHAGSSGSRQENHHVSQVLRRHSGPVHKACDYSRHSQVSGLNDSAESGRKETEQAKRLYEERRHKLLLQKMELEIEKERLQHLLAKQEAKLLLKQEQLHQSRMDYNRFRGHVPGSEDVPIDEAPGEVALMMNGNSMGLSVPMLKCEDYFPRTPLVSKTSRTPASSGGSSSGKKMASFGANMEDRRSLLMQTKREGTKSRKGTTSGPRNYAATSPVLIGSSKELATTAASPIQHDTLRYEACLIDLVEAMSPISAPGNLCRESYDRNKMHTPRHVSHRPSSLYQSPCSSRSRADELEESRLLEEIFFI</sequence>
<feature type="compositionally biased region" description="Polar residues" evidence="2">
    <location>
        <begin position="346"/>
        <end position="356"/>
    </location>
</feature>
<evidence type="ECO:0000256" key="1">
    <source>
        <dbReference type="SAM" id="Coils"/>
    </source>
</evidence>
<feature type="compositionally biased region" description="Basic and acidic residues" evidence="2">
    <location>
        <begin position="492"/>
        <end position="508"/>
    </location>
</feature>
<feature type="region of interest" description="Disordered" evidence="2">
    <location>
        <begin position="465"/>
        <end position="523"/>
    </location>
</feature>
<organism evidence="3 4">
    <name type="scientific">Patagioenas fasciata monilis</name>
    <dbReference type="NCBI Taxonomy" id="372326"/>
    <lineage>
        <taxon>Eukaryota</taxon>
        <taxon>Metazoa</taxon>
        <taxon>Chordata</taxon>
        <taxon>Craniata</taxon>
        <taxon>Vertebrata</taxon>
        <taxon>Euteleostomi</taxon>
        <taxon>Archelosauria</taxon>
        <taxon>Archosauria</taxon>
        <taxon>Dinosauria</taxon>
        <taxon>Saurischia</taxon>
        <taxon>Theropoda</taxon>
        <taxon>Coelurosauria</taxon>
        <taxon>Aves</taxon>
        <taxon>Neognathae</taxon>
        <taxon>Neoaves</taxon>
        <taxon>Columbimorphae</taxon>
        <taxon>Columbiformes</taxon>
        <taxon>Columbidae</taxon>
        <taxon>Patagioenas</taxon>
    </lineage>
</organism>
<dbReference type="Pfam" id="PF15369">
    <property type="entry name" value="KIAA1328"/>
    <property type="match status" value="1"/>
</dbReference>
<keyword evidence="1" id="KW-0175">Coiled coil</keyword>
<dbReference type="InterPro" id="IPR032736">
    <property type="entry name" value="Hinderin"/>
</dbReference>
<feature type="region of interest" description="Disordered" evidence="2">
    <location>
        <begin position="312"/>
        <end position="365"/>
    </location>
</feature>
<feature type="region of interest" description="Disordered" evidence="2">
    <location>
        <begin position="580"/>
        <end position="604"/>
    </location>
</feature>
<feature type="compositionally biased region" description="Polar residues" evidence="2">
    <location>
        <begin position="588"/>
        <end position="600"/>
    </location>
</feature>
<keyword evidence="4" id="KW-1185">Reference proteome</keyword>
<dbReference type="OrthoDB" id="5972940at2759"/>
<reference evidence="3 4" key="1">
    <citation type="submission" date="2016-02" db="EMBL/GenBank/DDBJ databases">
        <title>Band-tailed pigeon sequencing and assembly.</title>
        <authorList>
            <person name="Soares A.E."/>
            <person name="Novak B.J."/>
            <person name="Rice E.S."/>
            <person name="O'Connell B."/>
            <person name="Chang D."/>
            <person name="Weber S."/>
            <person name="Shapiro B."/>
        </authorList>
    </citation>
    <scope>NUCLEOTIDE SEQUENCE [LARGE SCALE GENOMIC DNA]</scope>
    <source>
        <strain evidence="3">BTP2013</strain>
        <tissue evidence="3">Blood</tissue>
    </source>
</reference>
<evidence type="ECO:0000313" key="4">
    <source>
        <dbReference type="Proteomes" id="UP000190648"/>
    </source>
</evidence>
<evidence type="ECO:0000256" key="2">
    <source>
        <dbReference type="SAM" id="MobiDB-lite"/>
    </source>
</evidence>
<dbReference type="PANTHER" id="PTHR28375">
    <property type="entry name" value="PROTEIN HINDERIN"/>
    <property type="match status" value="1"/>
</dbReference>
<dbReference type="EMBL" id="LSYS01008655">
    <property type="protein sequence ID" value="OPJ68101.1"/>
    <property type="molecule type" value="Genomic_DNA"/>
</dbReference>
<gene>
    <name evidence="3" type="ORF">AV530_011506</name>
</gene>
<feature type="coiled-coil region" evidence="1">
    <location>
        <begin position="99"/>
        <end position="186"/>
    </location>
</feature>
<dbReference type="AlphaFoldDB" id="A0A1V4J790"/>